<organism evidence="2 3">
    <name type="scientific">Racocetra fulgida</name>
    <dbReference type="NCBI Taxonomy" id="60492"/>
    <lineage>
        <taxon>Eukaryota</taxon>
        <taxon>Fungi</taxon>
        <taxon>Fungi incertae sedis</taxon>
        <taxon>Mucoromycota</taxon>
        <taxon>Glomeromycotina</taxon>
        <taxon>Glomeromycetes</taxon>
        <taxon>Diversisporales</taxon>
        <taxon>Gigasporaceae</taxon>
        <taxon>Racocetra</taxon>
    </lineage>
</organism>
<evidence type="ECO:0000313" key="3">
    <source>
        <dbReference type="Proteomes" id="UP000789396"/>
    </source>
</evidence>
<feature type="non-terminal residue" evidence="2">
    <location>
        <position position="1"/>
    </location>
</feature>
<dbReference type="OrthoDB" id="2434738at2759"/>
<protein>
    <submittedName>
        <fullName evidence="2">15868_t:CDS:1</fullName>
    </submittedName>
</protein>
<evidence type="ECO:0000256" key="1">
    <source>
        <dbReference type="SAM" id="Phobius"/>
    </source>
</evidence>
<comment type="caution">
    <text evidence="2">The sequence shown here is derived from an EMBL/GenBank/DDBJ whole genome shotgun (WGS) entry which is preliminary data.</text>
</comment>
<name>A0A9N9NZZ3_9GLOM</name>
<keyword evidence="1" id="KW-0812">Transmembrane</keyword>
<dbReference type="EMBL" id="CAJVPZ010049904">
    <property type="protein sequence ID" value="CAG8776686.1"/>
    <property type="molecule type" value="Genomic_DNA"/>
</dbReference>
<feature type="non-terminal residue" evidence="2">
    <location>
        <position position="135"/>
    </location>
</feature>
<evidence type="ECO:0000313" key="2">
    <source>
        <dbReference type="EMBL" id="CAG8776686.1"/>
    </source>
</evidence>
<keyword evidence="1" id="KW-0472">Membrane</keyword>
<accession>A0A9N9NZZ3</accession>
<proteinExistence type="predicted"/>
<sequence length="135" mass="14674">YQSLNAKLDYIKNNNLAGIAIADITKDSKDLQLTNFILGNQTNNSGGNETSTSSSTDIAAIVGGVIGSIIFVGALVAIGIVLYRRKHRAKTSNPLIDTNNQTCSDTNPQVYSDINRQVRPDTNIRIYSDTNHKAY</sequence>
<reference evidence="2" key="1">
    <citation type="submission" date="2021-06" db="EMBL/GenBank/DDBJ databases">
        <authorList>
            <person name="Kallberg Y."/>
            <person name="Tangrot J."/>
            <person name="Rosling A."/>
        </authorList>
    </citation>
    <scope>NUCLEOTIDE SEQUENCE</scope>
    <source>
        <strain evidence="2">IN212</strain>
    </source>
</reference>
<feature type="transmembrane region" description="Helical" evidence="1">
    <location>
        <begin position="58"/>
        <end position="83"/>
    </location>
</feature>
<keyword evidence="3" id="KW-1185">Reference proteome</keyword>
<dbReference type="CDD" id="cd12087">
    <property type="entry name" value="TM_EGFR-like"/>
    <property type="match status" value="1"/>
</dbReference>
<gene>
    <name evidence="2" type="ORF">RFULGI_LOCUS15480</name>
</gene>
<dbReference type="AlphaFoldDB" id="A0A9N9NZZ3"/>
<dbReference type="Proteomes" id="UP000789396">
    <property type="component" value="Unassembled WGS sequence"/>
</dbReference>
<keyword evidence="1" id="KW-1133">Transmembrane helix</keyword>